<evidence type="ECO:0000313" key="2">
    <source>
        <dbReference type="EMBL" id="MDZ8118358.1"/>
    </source>
</evidence>
<keyword evidence="1" id="KW-0812">Transmembrane</keyword>
<accession>A0ABU5MVW5</accession>
<evidence type="ECO:0000256" key="1">
    <source>
        <dbReference type="SAM" id="Phobius"/>
    </source>
</evidence>
<dbReference type="Proteomes" id="UP001290861">
    <property type="component" value="Unassembled WGS sequence"/>
</dbReference>
<evidence type="ECO:0000313" key="3">
    <source>
        <dbReference type="Proteomes" id="UP001290861"/>
    </source>
</evidence>
<organism evidence="2 3">
    <name type="scientific">Pontiella agarivorans</name>
    <dbReference type="NCBI Taxonomy" id="3038953"/>
    <lineage>
        <taxon>Bacteria</taxon>
        <taxon>Pseudomonadati</taxon>
        <taxon>Kiritimatiellota</taxon>
        <taxon>Kiritimatiellia</taxon>
        <taxon>Kiritimatiellales</taxon>
        <taxon>Pontiellaceae</taxon>
        <taxon>Pontiella</taxon>
    </lineage>
</organism>
<sequence length="159" mass="17764">MGRKEQQKNNSDFELSITRELKQRGNPFLRPIFAVAAIGALFMILASILNMAAEPGTDAAETPPVFRALEENHLTAHGECICIKCTLGLSDQHHRAIRYHSDGNEEKVILLRYNPNLNMNLDYFCNGPTPVLVEGTVLITNGLHFLSAQAFKAFPEERK</sequence>
<protein>
    <submittedName>
        <fullName evidence="2">Uncharacterized protein</fullName>
    </submittedName>
</protein>
<keyword evidence="1" id="KW-0472">Membrane</keyword>
<dbReference type="RefSeq" id="WP_322608155.1">
    <property type="nucleotide sequence ID" value="NZ_JARVCO010000007.1"/>
</dbReference>
<proteinExistence type="predicted"/>
<reference evidence="2 3" key="1">
    <citation type="journal article" date="2024" name="Appl. Environ. Microbiol.">
        <title>Pontiella agarivorans sp. nov., a novel marine anaerobic bacterium capable of degrading macroalgal polysaccharides and fixing nitrogen.</title>
        <authorList>
            <person name="Liu N."/>
            <person name="Kivenson V."/>
            <person name="Peng X."/>
            <person name="Cui Z."/>
            <person name="Lankiewicz T.S."/>
            <person name="Gosselin K.M."/>
            <person name="English C.J."/>
            <person name="Blair E.M."/>
            <person name="O'Malley M.A."/>
            <person name="Valentine D.L."/>
        </authorList>
    </citation>
    <scope>NUCLEOTIDE SEQUENCE [LARGE SCALE GENOMIC DNA]</scope>
    <source>
        <strain evidence="2 3">NLcol2</strain>
    </source>
</reference>
<feature type="transmembrane region" description="Helical" evidence="1">
    <location>
        <begin position="28"/>
        <end position="49"/>
    </location>
</feature>
<gene>
    <name evidence="2" type="ORF">P9H32_06910</name>
</gene>
<keyword evidence="1" id="KW-1133">Transmembrane helix</keyword>
<keyword evidence="3" id="KW-1185">Reference proteome</keyword>
<comment type="caution">
    <text evidence="2">The sequence shown here is derived from an EMBL/GenBank/DDBJ whole genome shotgun (WGS) entry which is preliminary data.</text>
</comment>
<dbReference type="EMBL" id="JARVCO010000007">
    <property type="protein sequence ID" value="MDZ8118358.1"/>
    <property type="molecule type" value="Genomic_DNA"/>
</dbReference>
<name>A0ABU5MVW5_9BACT</name>